<feature type="compositionally biased region" description="Pro residues" evidence="5">
    <location>
        <begin position="267"/>
        <end position="280"/>
    </location>
</feature>
<dbReference type="InterPro" id="IPR051694">
    <property type="entry name" value="Immunoregulatory_rcpt-like"/>
</dbReference>
<dbReference type="PANTHER" id="PTHR15549:SF33">
    <property type="entry name" value="MEMBRANE PROTEIN WSC4, PUTATIVE (AFU_ORTHOLOGUE AFUA_5G09020)-RELATED"/>
    <property type="match status" value="1"/>
</dbReference>
<dbReference type="EMBL" id="KN831805">
    <property type="protein sequence ID" value="KIM36436.1"/>
    <property type="molecule type" value="Genomic_DNA"/>
</dbReference>
<keyword evidence="8" id="KW-1185">Reference proteome</keyword>
<evidence type="ECO:0000256" key="2">
    <source>
        <dbReference type="ARBA" id="ARBA00022692"/>
    </source>
</evidence>
<evidence type="ECO:0000256" key="5">
    <source>
        <dbReference type="SAM" id="MobiDB-lite"/>
    </source>
</evidence>
<feature type="compositionally biased region" description="Polar residues" evidence="5">
    <location>
        <begin position="282"/>
        <end position="324"/>
    </location>
</feature>
<accession>A0A0C3BYB4</accession>
<proteinExistence type="predicted"/>
<dbReference type="Proteomes" id="UP000053424">
    <property type="component" value="Unassembled WGS sequence"/>
</dbReference>
<dbReference type="GO" id="GO:0071944">
    <property type="term" value="C:cell periphery"/>
    <property type="evidence" value="ECO:0007669"/>
    <property type="project" value="UniProtKB-ARBA"/>
</dbReference>
<feature type="compositionally biased region" description="Low complexity" evidence="5">
    <location>
        <begin position="248"/>
        <end position="266"/>
    </location>
</feature>
<organism evidence="7 8">
    <name type="scientific">Hebeloma cylindrosporum</name>
    <dbReference type="NCBI Taxonomy" id="76867"/>
    <lineage>
        <taxon>Eukaryota</taxon>
        <taxon>Fungi</taxon>
        <taxon>Dikarya</taxon>
        <taxon>Basidiomycota</taxon>
        <taxon>Agaricomycotina</taxon>
        <taxon>Agaricomycetes</taxon>
        <taxon>Agaricomycetidae</taxon>
        <taxon>Agaricales</taxon>
        <taxon>Agaricineae</taxon>
        <taxon>Hymenogastraceae</taxon>
        <taxon>Hebeloma</taxon>
    </lineage>
</organism>
<name>A0A0C3BYB4_HEBCY</name>
<dbReference type="PANTHER" id="PTHR15549">
    <property type="entry name" value="PAIRED IMMUNOGLOBULIN-LIKE TYPE 2 RECEPTOR"/>
    <property type="match status" value="1"/>
</dbReference>
<gene>
    <name evidence="7" type="ORF">M413DRAFT_449146</name>
</gene>
<dbReference type="HOGENOM" id="CLU_053888_2_0_1"/>
<sequence>MAQATCVAGYSWMYNSLRQSPCDVAASLAGVCTGGAFTISPLDPGYHYPGPSTANANDCRCNTIYYSLIAACSACQERNFVQWTSYTSNCLSVYRQRYPERIPDDTAVPHWAYLDVVPANNFDITAARAASGPESTAPPRSTFLPTTSATTFPTTPTIGFTTSRSATSTPFVSLDPPSSGKSTNVGAIVGGVVGGVVGLALVGLLLFLLLRKKKAASPPSSAYDPMMASQNPASFGGSQYASNPVSPAPYQASTASPSAYAPSSVPGSPPMYPSNYPSPAPTSVSGLPQQYPATYANQVPTNYTGTSATTGGQVRSNYNGMPEL</sequence>
<reference evidence="7 8" key="1">
    <citation type="submission" date="2014-04" db="EMBL/GenBank/DDBJ databases">
        <authorList>
            <consortium name="DOE Joint Genome Institute"/>
            <person name="Kuo A."/>
            <person name="Gay G."/>
            <person name="Dore J."/>
            <person name="Kohler A."/>
            <person name="Nagy L.G."/>
            <person name="Floudas D."/>
            <person name="Copeland A."/>
            <person name="Barry K.W."/>
            <person name="Cichocki N."/>
            <person name="Veneault-Fourrey C."/>
            <person name="LaButti K."/>
            <person name="Lindquist E.A."/>
            <person name="Lipzen A."/>
            <person name="Lundell T."/>
            <person name="Morin E."/>
            <person name="Murat C."/>
            <person name="Sun H."/>
            <person name="Tunlid A."/>
            <person name="Henrissat B."/>
            <person name="Grigoriev I.V."/>
            <person name="Hibbett D.S."/>
            <person name="Martin F."/>
            <person name="Nordberg H.P."/>
            <person name="Cantor M.N."/>
            <person name="Hua S.X."/>
        </authorList>
    </citation>
    <scope>NUCLEOTIDE SEQUENCE [LARGE SCALE GENOMIC DNA]</scope>
    <source>
        <strain evidence="8">h7</strain>
    </source>
</reference>
<evidence type="ECO:0000256" key="3">
    <source>
        <dbReference type="ARBA" id="ARBA00022989"/>
    </source>
</evidence>
<evidence type="ECO:0000256" key="4">
    <source>
        <dbReference type="ARBA" id="ARBA00023136"/>
    </source>
</evidence>
<feature type="transmembrane region" description="Helical" evidence="6">
    <location>
        <begin position="185"/>
        <end position="210"/>
    </location>
</feature>
<evidence type="ECO:0000256" key="1">
    <source>
        <dbReference type="ARBA" id="ARBA00004167"/>
    </source>
</evidence>
<feature type="region of interest" description="Disordered" evidence="5">
    <location>
        <begin position="246"/>
        <end position="324"/>
    </location>
</feature>
<dbReference type="GO" id="GO:0016020">
    <property type="term" value="C:membrane"/>
    <property type="evidence" value="ECO:0007669"/>
    <property type="project" value="UniProtKB-SubCell"/>
</dbReference>
<evidence type="ECO:0000256" key="6">
    <source>
        <dbReference type="SAM" id="Phobius"/>
    </source>
</evidence>
<dbReference type="AlphaFoldDB" id="A0A0C3BYB4"/>
<protein>
    <submittedName>
        <fullName evidence="7">Uncharacterized protein</fullName>
    </submittedName>
</protein>
<keyword evidence="4 6" id="KW-0472">Membrane</keyword>
<keyword evidence="2 6" id="KW-0812">Transmembrane</keyword>
<keyword evidence="3 6" id="KW-1133">Transmembrane helix</keyword>
<reference evidence="8" key="2">
    <citation type="submission" date="2015-01" db="EMBL/GenBank/DDBJ databases">
        <title>Evolutionary Origins and Diversification of the Mycorrhizal Mutualists.</title>
        <authorList>
            <consortium name="DOE Joint Genome Institute"/>
            <consortium name="Mycorrhizal Genomics Consortium"/>
            <person name="Kohler A."/>
            <person name="Kuo A."/>
            <person name="Nagy L.G."/>
            <person name="Floudas D."/>
            <person name="Copeland A."/>
            <person name="Barry K.W."/>
            <person name="Cichocki N."/>
            <person name="Veneault-Fourrey C."/>
            <person name="LaButti K."/>
            <person name="Lindquist E.A."/>
            <person name="Lipzen A."/>
            <person name="Lundell T."/>
            <person name="Morin E."/>
            <person name="Murat C."/>
            <person name="Riley R."/>
            <person name="Ohm R."/>
            <person name="Sun H."/>
            <person name="Tunlid A."/>
            <person name="Henrissat B."/>
            <person name="Grigoriev I.V."/>
            <person name="Hibbett D.S."/>
            <person name="Martin F."/>
        </authorList>
    </citation>
    <scope>NUCLEOTIDE SEQUENCE [LARGE SCALE GENOMIC DNA]</scope>
    <source>
        <strain evidence="8">h7</strain>
    </source>
</reference>
<dbReference type="OrthoDB" id="3362711at2759"/>
<evidence type="ECO:0000313" key="8">
    <source>
        <dbReference type="Proteomes" id="UP000053424"/>
    </source>
</evidence>
<evidence type="ECO:0000313" key="7">
    <source>
        <dbReference type="EMBL" id="KIM36436.1"/>
    </source>
</evidence>
<comment type="subcellular location">
    <subcellularLocation>
        <location evidence="1">Membrane</location>
        <topology evidence="1">Single-pass membrane protein</topology>
    </subcellularLocation>
</comment>